<keyword evidence="2" id="KW-0805">Transcription regulation</keyword>
<sequence length="310" mass="34640">MPRTKRTTPIYKDLSYSQLRSYCEAVRLGNMSAAAESLDLSNPTVWKQIRALEHIVGVTLLESDGRRSEVTEAGQLLASLATPVVKEFEGLLNRFQELCDLTPKHLSVATPPRSFTDDLMPVICEFRQTHPDIHVTYRESFEHHGDAMLQSGEVDLVIGDSRCCLNPQKFLVEVLFEIEAMVIMPVGHPLAKRRRINPSDLAKYPVLNHPDGYPDEESNAILKRAGVFDHPDRRFNLLLASSIRSCVKQGEGIGLVGSIGGVPSSDPEIVQRTLKHCLKPNITYAYSSPRMSENPSQRLLIDLIKARLSN</sequence>
<dbReference type="InterPro" id="IPR005119">
    <property type="entry name" value="LysR_subst-bd"/>
</dbReference>
<dbReference type="CDD" id="cd05466">
    <property type="entry name" value="PBP2_LTTR_substrate"/>
    <property type="match status" value="1"/>
</dbReference>
<dbReference type="Proteomes" id="UP000319383">
    <property type="component" value="Chromosome"/>
</dbReference>
<dbReference type="Pfam" id="PF00126">
    <property type="entry name" value="HTH_1"/>
    <property type="match status" value="1"/>
</dbReference>
<protein>
    <submittedName>
        <fullName evidence="6">HTH-type transcriptional regulator CysB</fullName>
    </submittedName>
</protein>
<dbReference type="SUPFAM" id="SSF46785">
    <property type="entry name" value="Winged helix' DNA-binding domain"/>
    <property type="match status" value="1"/>
</dbReference>
<dbReference type="Pfam" id="PF03466">
    <property type="entry name" value="LysR_substrate"/>
    <property type="match status" value="1"/>
</dbReference>
<dbReference type="AlphaFoldDB" id="A0A517ZKK4"/>
<dbReference type="EMBL" id="CP036276">
    <property type="protein sequence ID" value="QDU42985.1"/>
    <property type="molecule type" value="Genomic_DNA"/>
</dbReference>
<evidence type="ECO:0000256" key="3">
    <source>
        <dbReference type="ARBA" id="ARBA00023125"/>
    </source>
</evidence>
<dbReference type="GO" id="GO:0003700">
    <property type="term" value="F:DNA-binding transcription factor activity"/>
    <property type="evidence" value="ECO:0007669"/>
    <property type="project" value="InterPro"/>
</dbReference>
<evidence type="ECO:0000313" key="7">
    <source>
        <dbReference type="Proteomes" id="UP000319383"/>
    </source>
</evidence>
<dbReference type="SUPFAM" id="SSF53850">
    <property type="entry name" value="Periplasmic binding protein-like II"/>
    <property type="match status" value="1"/>
</dbReference>
<dbReference type="Gene3D" id="1.10.10.10">
    <property type="entry name" value="Winged helix-like DNA-binding domain superfamily/Winged helix DNA-binding domain"/>
    <property type="match status" value="1"/>
</dbReference>
<dbReference type="GO" id="GO:0000976">
    <property type="term" value="F:transcription cis-regulatory region binding"/>
    <property type="evidence" value="ECO:0007669"/>
    <property type="project" value="TreeGrafter"/>
</dbReference>
<evidence type="ECO:0000256" key="2">
    <source>
        <dbReference type="ARBA" id="ARBA00023015"/>
    </source>
</evidence>
<keyword evidence="4" id="KW-0804">Transcription</keyword>
<name>A0A517ZKK4_9PLAN</name>
<evidence type="ECO:0000259" key="5">
    <source>
        <dbReference type="PROSITE" id="PS50931"/>
    </source>
</evidence>
<dbReference type="PANTHER" id="PTHR30126">
    <property type="entry name" value="HTH-TYPE TRANSCRIPTIONAL REGULATOR"/>
    <property type="match status" value="1"/>
</dbReference>
<accession>A0A517ZKK4</accession>
<dbReference type="Gene3D" id="3.40.190.10">
    <property type="entry name" value="Periplasmic binding protein-like II"/>
    <property type="match status" value="2"/>
</dbReference>
<reference evidence="6 7" key="1">
    <citation type="submission" date="2019-02" db="EMBL/GenBank/DDBJ databases">
        <title>Deep-cultivation of Planctomycetes and their phenomic and genomic characterization uncovers novel biology.</title>
        <authorList>
            <person name="Wiegand S."/>
            <person name="Jogler M."/>
            <person name="Boedeker C."/>
            <person name="Pinto D."/>
            <person name="Vollmers J."/>
            <person name="Rivas-Marin E."/>
            <person name="Kohn T."/>
            <person name="Peeters S.H."/>
            <person name="Heuer A."/>
            <person name="Rast P."/>
            <person name="Oberbeckmann S."/>
            <person name="Bunk B."/>
            <person name="Jeske O."/>
            <person name="Meyerdierks A."/>
            <person name="Storesund J.E."/>
            <person name="Kallscheuer N."/>
            <person name="Luecker S."/>
            <person name="Lage O.M."/>
            <person name="Pohl T."/>
            <person name="Merkel B.J."/>
            <person name="Hornburger P."/>
            <person name="Mueller R.-W."/>
            <person name="Bruemmer F."/>
            <person name="Labrenz M."/>
            <person name="Spormann A.M."/>
            <person name="Op den Camp H."/>
            <person name="Overmann J."/>
            <person name="Amann R."/>
            <person name="Jetten M.S.M."/>
            <person name="Mascher T."/>
            <person name="Medema M.H."/>
            <person name="Devos D.P."/>
            <person name="Kaster A.-K."/>
            <person name="Ovreas L."/>
            <person name="Rohde M."/>
            <person name="Galperin M.Y."/>
            <person name="Jogler C."/>
        </authorList>
    </citation>
    <scope>NUCLEOTIDE SEQUENCE [LARGE SCALE GENOMIC DNA]</scope>
    <source>
        <strain evidence="6 7">Mal52</strain>
    </source>
</reference>
<gene>
    <name evidence="6" type="primary">cysB</name>
    <name evidence="6" type="ORF">Mal52_14560</name>
</gene>
<dbReference type="InterPro" id="IPR036390">
    <property type="entry name" value="WH_DNA-bd_sf"/>
</dbReference>
<keyword evidence="7" id="KW-1185">Reference proteome</keyword>
<feature type="domain" description="HTH lysR-type" evidence="5">
    <location>
        <begin position="14"/>
        <end position="71"/>
    </location>
</feature>
<keyword evidence="3" id="KW-0238">DNA-binding</keyword>
<dbReference type="InterPro" id="IPR036388">
    <property type="entry name" value="WH-like_DNA-bd_sf"/>
</dbReference>
<evidence type="ECO:0000256" key="4">
    <source>
        <dbReference type="ARBA" id="ARBA00023163"/>
    </source>
</evidence>
<evidence type="ECO:0000313" key="6">
    <source>
        <dbReference type="EMBL" id="QDU42985.1"/>
    </source>
</evidence>
<comment type="similarity">
    <text evidence="1">Belongs to the LysR transcriptional regulatory family.</text>
</comment>
<evidence type="ECO:0000256" key="1">
    <source>
        <dbReference type="ARBA" id="ARBA00009437"/>
    </source>
</evidence>
<dbReference type="InterPro" id="IPR000847">
    <property type="entry name" value="LysR_HTH_N"/>
</dbReference>
<dbReference type="PROSITE" id="PS50931">
    <property type="entry name" value="HTH_LYSR"/>
    <property type="match status" value="1"/>
</dbReference>
<dbReference type="KEGG" id="sdyn:Mal52_14560"/>
<organism evidence="6 7">
    <name type="scientific">Symmachiella dynata</name>
    <dbReference type="NCBI Taxonomy" id="2527995"/>
    <lineage>
        <taxon>Bacteria</taxon>
        <taxon>Pseudomonadati</taxon>
        <taxon>Planctomycetota</taxon>
        <taxon>Planctomycetia</taxon>
        <taxon>Planctomycetales</taxon>
        <taxon>Planctomycetaceae</taxon>
        <taxon>Symmachiella</taxon>
    </lineage>
</organism>
<dbReference type="PANTHER" id="PTHR30126:SF39">
    <property type="entry name" value="HTH-TYPE TRANSCRIPTIONAL REGULATOR CYSL"/>
    <property type="match status" value="1"/>
</dbReference>
<dbReference type="OrthoDB" id="263164at2"/>
<proteinExistence type="inferred from homology"/>
<dbReference type="RefSeq" id="WP_145374970.1">
    <property type="nucleotide sequence ID" value="NZ_CAXBED010000308.1"/>
</dbReference>